<reference evidence="2 3" key="1">
    <citation type="submission" date="2024-06" db="EMBL/GenBank/DDBJ databases">
        <title>The Natural Products Discovery Center: Release of the First 8490 Sequenced Strains for Exploring Actinobacteria Biosynthetic Diversity.</title>
        <authorList>
            <person name="Kalkreuter E."/>
            <person name="Kautsar S.A."/>
            <person name="Yang D."/>
            <person name="Bader C.D."/>
            <person name="Teijaro C.N."/>
            <person name="Fluegel L."/>
            <person name="Davis C.M."/>
            <person name="Simpson J.R."/>
            <person name="Lauterbach L."/>
            <person name="Steele A.D."/>
            <person name="Gui C."/>
            <person name="Meng S."/>
            <person name="Li G."/>
            <person name="Viehrig K."/>
            <person name="Ye F."/>
            <person name="Su P."/>
            <person name="Kiefer A.F."/>
            <person name="Nichols A."/>
            <person name="Cepeda A.J."/>
            <person name="Yan W."/>
            <person name="Fan B."/>
            <person name="Jiang Y."/>
            <person name="Adhikari A."/>
            <person name="Zheng C.-J."/>
            <person name="Schuster L."/>
            <person name="Cowan T.M."/>
            <person name="Smanski M.J."/>
            <person name="Chevrette M.G."/>
            <person name="De Carvalho L.P.S."/>
            <person name="Shen B."/>
        </authorList>
    </citation>
    <scope>NUCLEOTIDE SEQUENCE [LARGE SCALE GENOMIC DNA]</scope>
    <source>
        <strain evidence="2 3">NPDC077434</strain>
    </source>
</reference>
<feature type="transmembrane region" description="Helical" evidence="1">
    <location>
        <begin position="62"/>
        <end position="83"/>
    </location>
</feature>
<dbReference type="RefSeq" id="WP_366232880.1">
    <property type="nucleotide sequence ID" value="NZ_JBFBMH010000011.1"/>
</dbReference>
<comment type="caution">
    <text evidence="2">The sequence shown here is derived from an EMBL/GenBank/DDBJ whole genome shotgun (WGS) entry which is preliminary data.</text>
</comment>
<name>A0ABV3LHD0_9MICO</name>
<feature type="transmembrane region" description="Helical" evidence="1">
    <location>
        <begin position="234"/>
        <end position="255"/>
    </location>
</feature>
<feature type="transmembrane region" description="Helical" evidence="1">
    <location>
        <begin position="464"/>
        <end position="482"/>
    </location>
</feature>
<keyword evidence="1" id="KW-0812">Transmembrane</keyword>
<accession>A0ABV3LHD0</accession>
<gene>
    <name evidence="2" type="ORF">AB0301_09280</name>
</gene>
<dbReference type="Pfam" id="PF20176">
    <property type="entry name" value="DUF6541"/>
    <property type="match status" value="1"/>
</dbReference>
<evidence type="ECO:0000313" key="2">
    <source>
        <dbReference type="EMBL" id="MEW1975253.1"/>
    </source>
</evidence>
<dbReference type="Proteomes" id="UP001553715">
    <property type="component" value="Unassembled WGS sequence"/>
</dbReference>
<feature type="transmembrane region" description="Helical" evidence="1">
    <location>
        <begin position="267"/>
        <end position="285"/>
    </location>
</feature>
<feature type="transmembrane region" description="Helical" evidence="1">
    <location>
        <begin position="390"/>
        <end position="408"/>
    </location>
</feature>
<keyword evidence="1" id="KW-1133">Transmembrane helix</keyword>
<keyword evidence="3" id="KW-1185">Reference proteome</keyword>
<feature type="transmembrane region" description="Helical" evidence="1">
    <location>
        <begin position="428"/>
        <end position="452"/>
    </location>
</feature>
<feature type="transmembrane region" description="Helical" evidence="1">
    <location>
        <begin position="95"/>
        <end position="113"/>
    </location>
</feature>
<proteinExistence type="predicted"/>
<feature type="transmembrane region" description="Helical" evidence="1">
    <location>
        <begin position="6"/>
        <end position="26"/>
    </location>
</feature>
<protein>
    <submittedName>
        <fullName evidence="2">DUF6541 family protein</fullName>
    </submittedName>
</protein>
<sequence length="637" mass="67217">MSQTPVVLTALVIVFVPGMAALYGVGLRGLGLLASSPLFGVASAALIAVGFGAAGIDWTPLSWAVASIILIGLAWTAGKFLRLHPAPSARSTHRWLLPTALIIGVILGVWRLADYIAEPAGISQTNDAVFHMNAVRFILETADASSLHVSGVIGGSGFYPSAWHGVVSLITMFTGTSIAIAANALTLVIGGVIWPLGIAWLTVAMTGSTVVAGYSAVLSSALQTFPLLMFQWGVLFPNALSTALLPAAVALVISLPRLSRGSARWRSGVRDGLLVLIVAGSLVLAQPAGLLPWAAISTVWLSFWLFGNLATIGRARVIGFAAAAWVGTIALWLGLAQGTSGSHWPPFRRKLEVLLDVLLNGHVLIPFAYGVSALMLVGLVVAARRRDTRWFVVAWFGISVLYVLVAAIGSPLIRDGILGAWYADPYRIAALAPIVVIPLAAVGADAVVRAVAGWAHRPADDLKATVLGLAGVTVFMIVLVVLRPVAMPAFLQGTYDRESRYLAAEDAFLDPDERALLESLDELVEPGARVLGNPSTGSGFGYFLSGVDVFPRTWSPPASQSWAVLGAHLRDAAVDPDVCEALTVYGQPEYVLDFGIGEEGPGRYELPGMTDFSGQEGFELMAEDGEVSLWRITACDQ</sequence>
<evidence type="ECO:0000256" key="1">
    <source>
        <dbReference type="SAM" id="Phobius"/>
    </source>
</evidence>
<dbReference type="InterPro" id="IPR046671">
    <property type="entry name" value="DUF6541"/>
</dbReference>
<feature type="transmembrane region" description="Helical" evidence="1">
    <location>
        <begin position="317"/>
        <end position="337"/>
    </location>
</feature>
<feature type="transmembrane region" description="Helical" evidence="1">
    <location>
        <begin position="291"/>
        <end position="310"/>
    </location>
</feature>
<feature type="transmembrane region" description="Helical" evidence="1">
    <location>
        <begin position="357"/>
        <end position="383"/>
    </location>
</feature>
<evidence type="ECO:0000313" key="3">
    <source>
        <dbReference type="Proteomes" id="UP001553715"/>
    </source>
</evidence>
<feature type="transmembrane region" description="Helical" evidence="1">
    <location>
        <begin position="38"/>
        <end position="56"/>
    </location>
</feature>
<keyword evidence="1" id="KW-0472">Membrane</keyword>
<organism evidence="2 3">
    <name type="scientific">Microbacterium profundi</name>
    <dbReference type="NCBI Taxonomy" id="450380"/>
    <lineage>
        <taxon>Bacteria</taxon>
        <taxon>Bacillati</taxon>
        <taxon>Actinomycetota</taxon>
        <taxon>Actinomycetes</taxon>
        <taxon>Micrococcales</taxon>
        <taxon>Microbacteriaceae</taxon>
        <taxon>Microbacterium</taxon>
    </lineage>
</organism>
<dbReference type="EMBL" id="JBFBMH010000011">
    <property type="protein sequence ID" value="MEW1975253.1"/>
    <property type="molecule type" value="Genomic_DNA"/>
</dbReference>
<feature type="transmembrane region" description="Helical" evidence="1">
    <location>
        <begin position="162"/>
        <end position="185"/>
    </location>
</feature>
<feature type="transmembrane region" description="Helical" evidence="1">
    <location>
        <begin position="192"/>
        <end position="214"/>
    </location>
</feature>